<sequence length="142" mass="14612">MRASSILAASASLLSLAQARIYGIGAPSTIKAGDTFDLIIEAQNYVQTVTDVSIAVGYSAGNYPASEALGTFITAFDLVEDSNTATNYNKSVTLPASVQAGTTFLTASVYSLYGAVAGPTLVPYNVSVTVGDETSTTYVFSA</sequence>
<reference evidence="2 3" key="1">
    <citation type="submission" date="2015-09" db="EMBL/GenBank/DDBJ databases">
        <title>Host preference determinants of Valsa canker pathogens revealed by comparative genomics.</title>
        <authorList>
            <person name="Yin Z."/>
            <person name="Huang L."/>
        </authorList>
    </citation>
    <scope>NUCLEOTIDE SEQUENCE [LARGE SCALE GENOMIC DNA]</scope>
    <source>
        <strain evidence="2 3">SXYLt</strain>
    </source>
</reference>
<feature type="signal peptide" evidence="1">
    <location>
        <begin position="1"/>
        <end position="19"/>
    </location>
</feature>
<evidence type="ECO:0000313" key="2">
    <source>
        <dbReference type="EMBL" id="ROW11668.1"/>
    </source>
</evidence>
<proteinExistence type="predicted"/>
<evidence type="ECO:0000313" key="3">
    <source>
        <dbReference type="Proteomes" id="UP000285146"/>
    </source>
</evidence>
<dbReference type="OrthoDB" id="3913322at2759"/>
<comment type="caution">
    <text evidence="2">The sequence shown here is derived from an EMBL/GenBank/DDBJ whole genome shotgun (WGS) entry which is preliminary data.</text>
</comment>
<organism evidence="2 3">
    <name type="scientific">Cytospora leucostoma</name>
    <dbReference type="NCBI Taxonomy" id="1230097"/>
    <lineage>
        <taxon>Eukaryota</taxon>
        <taxon>Fungi</taxon>
        <taxon>Dikarya</taxon>
        <taxon>Ascomycota</taxon>
        <taxon>Pezizomycotina</taxon>
        <taxon>Sordariomycetes</taxon>
        <taxon>Sordariomycetidae</taxon>
        <taxon>Diaporthales</taxon>
        <taxon>Cytosporaceae</taxon>
        <taxon>Cytospora</taxon>
    </lineage>
</organism>
<feature type="chain" id="PRO_5019070796" evidence="1">
    <location>
        <begin position="20"/>
        <end position="142"/>
    </location>
</feature>
<dbReference type="AlphaFoldDB" id="A0A423X6S2"/>
<gene>
    <name evidence="2" type="ORF">VPNG_05623</name>
</gene>
<dbReference type="InterPro" id="IPR045469">
    <property type="entry name" value="Nis1"/>
</dbReference>
<dbReference type="InParanoid" id="A0A423X6S2"/>
<name>A0A423X6S2_9PEZI</name>
<evidence type="ECO:0000256" key="1">
    <source>
        <dbReference type="SAM" id="SignalP"/>
    </source>
</evidence>
<protein>
    <submittedName>
        <fullName evidence="2">Uncharacterized protein</fullName>
    </submittedName>
</protein>
<dbReference type="EMBL" id="LKEB01000026">
    <property type="protein sequence ID" value="ROW11668.1"/>
    <property type="molecule type" value="Genomic_DNA"/>
</dbReference>
<accession>A0A423X6S2</accession>
<dbReference type="Pfam" id="PF19271">
    <property type="entry name" value="Nis1"/>
    <property type="match status" value="1"/>
</dbReference>
<keyword evidence="1" id="KW-0732">Signal</keyword>
<keyword evidence="3" id="KW-1185">Reference proteome</keyword>
<dbReference type="Proteomes" id="UP000285146">
    <property type="component" value="Unassembled WGS sequence"/>
</dbReference>